<sequence>MSGEISLLTGDYYIQMHDEPRRFVGVDPRLPMYPHPLCALPEGQQPLWHIQNLDDVRYVIRQHHAATIVQGDSVVSQLTHIPQQWIVQHVPSEGQFCFLILNNYPGEQEDTVWSLDSSDPYTRVKLGKVRWRGLRIPVGMPKGSLFNLLPLVNVGTGAPQHSGGPLRDGRYLIKKHGLNGGFIAVDEESSEDPISRPVFVLPGGTKAPIWRVHIHDVTKGVYSISSGDWITGSGNGRVVALRAPFMPQQWRLQSLPLEGENCYMVHSGAVSDNPTWAVESSKPYTQVDLRKIGPFAPEDPPQDALFDFIPIPEDKEASIASIAAPGIVVELPAGRYRIKRHDSHDGYIAVKNSAEELRPVVVLPGGTQAPVWNIAAPNFGTYEISSEGFDTQPKGDVVVAGGISIQQGRWHLHRLIQQGKNCYMIIDESNTSLQWAVTKPEPYAPVELRDIGVFTPESPPKDALFDIIPVPDDDTSTEPAAPKIVPLPIGEYLIKKHGAHSDYIAVKDGGADEFRPVITLPAGTQAPKWNIGSANIGRYEITSGGQQTHPVRDKIVAGGFSIMQGQWFLRHYSLKGQFCYMIVSDIDPNMGWAITQTGAFAPVEFKEVGFFAPELPPPEFLFDLIPVKRD</sequence>
<accession>A0A0C3S9L8</accession>
<dbReference type="Gene3D" id="2.80.10.50">
    <property type="match status" value="4"/>
</dbReference>
<protein>
    <submittedName>
        <fullName evidence="1">Uncharacterized protein</fullName>
    </submittedName>
</protein>
<dbReference type="Pfam" id="PF16850">
    <property type="entry name" value="Inhibitor_I66"/>
    <property type="match status" value="4"/>
</dbReference>
<dbReference type="InterPro" id="IPR031755">
    <property type="entry name" value="Inhibitor_I66"/>
</dbReference>
<dbReference type="EMBL" id="KN840521">
    <property type="protein sequence ID" value="KIP06295.1"/>
    <property type="molecule type" value="Genomic_DNA"/>
</dbReference>
<dbReference type="GO" id="GO:0004867">
    <property type="term" value="F:serine-type endopeptidase inhibitor activity"/>
    <property type="evidence" value="ECO:0007669"/>
    <property type="project" value="InterPro"/>
</dbReference>
<dbReference type="AlphaFoldDB" id="A0A0C3S9L8"/>
<dbReference type="Proteomes" id="UP000053257">
    <property type="component" value="Unassembled WGS sequence"/>
</dbReference>
<keyword evidence="2" id="KW-1185">Reference proteome</keyword>
<dbReference type="HOGENOM" id="CLU_434183_0_0_1"/>
<proteinExistence type="predicted"/>
<organism evidence="1 2">
    <name type="scientific">Phlebiopsis gigantea (strain 11061_1 CR5-6)</name>
    <name type="common">White-rot fungus</name>
    <name type="synonym">Peniophora gigantea</name>
    <dbReference type="NCBI Taxonomy" id="745531"/>
    <lineage>
        <taxon>Eukaryota</taxon>
        <taxon>Fungi</taxon>
        <taxon>Dikarya</taxon>
        <taxon>Basidiomycota</taxon>
        <taxon>Agaricomycotina</taxon>
        <taxon>Agaricomycetes</taxon>
        <taxon>Polyporales</taxon>
        <taxon>Phanerochaetaceae</taxon>
        <taxon>Phlebiopsis</taxon>
    </lineage>
</organism>
<evidence type="ECO:0000313" key="2">
    <source>
        <dbReference type="Proteomes" id="UP000053257"/>
    </source>
</evidence>
<name>A0A0C3S9L8_PHLG1</name>
<reference evidence="1 2" key="1">
    <citation type="journal article" date="2014" name="PLoS Genet.">
        <title>Analysis of the Phlebiopsis gigantea genome, transcriptome and secretome provides insight into its pioneer colonization strategies of wood.</title>
        <authorList>
            <person name="Hori C."/>
            <person name="Ishida T."/>
            <person name="Igarashi K."/>
            <person name="Samejima M."/>
            <person name="Suzuki H."/>
            <person name="Master E."/>
            <person name="Ferreira P."/>
            <person name="Ruiz-Duenas F.J."/>
            <person name="Held B."/>
            <person name="Canessa P."/>
            <person name="Larrondo L.F."/>
            <person name="Schmoll M."/>
            <person name="Druzhinina I.S."/>
            <person name="Kubicek C.P."/>
            <person name="Gaskell J.A."/>
            <person name="Kersten P."/>
            <person name="St John F."/>
            <person name="Glasner J."/>
            <person name="Sabat G."/>
            <person name="Splinter BonDurant S."/>
            <person name="Syed K."/>
            <person name="Yadav J."/>
            <person name="Mgbeahuruike A.C."/>
            <person name="Kovalchuk A."/>
            <person name="Asiegbu F.O."/>
            <person name="Lackner G."/>
            <person name="Hoffmeister D."/>
            <person name="Rencoret J."/>
            <person name="Gutierrez A."/>
            <person name="Sun H."/>
            <person name="Lindquist E."/>
            <person name="Barry K."/>
            <person name="Riley R."/>
            <person name="Grigoriev I.V."/>
            <person name="Henrissat B."/>
            <person name="Kues U."/>
            <person name="Berka R.M."/>
            <person name="Martinez A.T."/>
            <person name="Covert S.F."/>
            <person name="Blanchette R.A."/>
            <person name="Cullen D."/>
        </authorList>
    </citation>
    <scope>NUCLEOTIDE SEQUENCE [LARGE SCALE GENOMIC DNA]</scope>
    <source>
        <strain evidence="1 2">11061_1 CR5-6</strain>
    </source>
</reference>
<dbReference type="CDD" id="cd23428">
    <property type="entry name" value="beta-trefoil_Ricin_SPI"/>
    <property type="match status" value="1"/>
</dbReference>
<dbReference type="OrthoDB" id="2794653at2759"/>
<gene>
    <name evidence="1" type="ORF">PHLGIDRAFT_19483</name>
</gene>
<evidence type="ECO:0000313" key="1">
    <source>
        <dbReference type="EMBL" id="KIP06295.1"/>
    </source>
</evidence>